<reference evidence="2" key="1">
    <citation type="journal article" date="2019" name="Int. J. Syst. Evol. Microbiol.">
        <title>The Global Catalogue of Microorganisms (GCM) 10K type strain sequencing project: providing services to taxonomists for standard genome sequencing and annotation.</title>
        <authorList>
            <consortium name="The Broad Institute Genomics Platform"/>
            <consortium name="The Broad Institute Genome Sequencing Center for Infectious Disease"/>
            <person name="Wu L."/>
            <person name="Ma J."/>
        </authorList>
    </citation>
    <scope>NUCLEOTIDE SEQUENCE [LARGE SCALE GENOMIC DNA]</scope>
    <source>
        <strain evidence="2">CGMCC 4.7304</strain>
    </source>
</reference>
<proteinExistence type="predicted"/>
<dbReference type="EMBL" id="JBHSPB010000043">
    <property type="protein sequence ID" value="MFC5725008.1"/>
    <property type="molecule type" value="Genomic_DNA"/>
</dbReference>
<dbReference type="Proteomes" id="UP001596083">
    <property type="component" value="Unassembled WGS sequence"/>
</dbReference>
<dbReference type="SUPFAM" id="SSF140453">
    <property type="entry name" value="EsxAB dimer-like"/>
    <property type="match status" value="1"/>
</dbReference>
<dbReference type="Pfam" id="PF06013">
    <property type="entry name" value="WXG100"/>
    <property type="match status" value="1"/>
</dbReference>
<dbReference type="Gene3D" id="1.10.287.1060">
    <property type="entry name" value="ESAT-6-like"/>
    <property type="match status" value="1"/>
</dbReference>
<sequence length="121" mass="12948">MSDTQKISDHAFFKFENSIQETSEALSANLRTLVNAIATVEAAWTGAGADAFRRAQTSLNEDHNALRQLIDMIHEAVSLTRKYGHANDGDVLASFNRIDVSGASATGTGTGVGMASKIDNY</sequence>
<keyword evidence="2" id="KW-1185">Reference proteome</keyword>
<gene>
    <name evidence="1" type="ORF">ACFP1Z_33190</name>
</gene>
<dbReference type="InterPro" id="IPR036689">
    <property type="entry name" value="ESAT-6-like_sf"/>
</dbReference>
<name>A0ABW0ZAJ9_9ACTN</name>
<organism evidence="1 2">
    <name type="scientific">Streptomyces gamaensis</name>
    <dbReference type="NCBI Taxonomy" id="1763542"/>
    <lineage>
        <taxon>Bacteria</taxon>
        <taxon>Bacillati</taxon>
        <taxon>Actinomycetota</taxon>
        <taxon>Actinomycetes</taxon>
        <taxon>Kitasatosporales</taxon>
        <taxon>Streptomycetaceae</taxon>
        <taxon>Streptomyces</taxon>
    </lineage>
</organism>
<protein>
    <submittedName>
        <fullName evidence="1">WXG100 family type VII secretion target</fullName>
    </submittedName>
</protein>
<dbReference type="InterPro" id="IPR010310">
    <property type="entry name" value="T7SS_ESAT-6-like"/>
</dbReference>
<accession>A0ABW0ZAJ9</accession>
<evidence type="ECO:0000313" key="1">
    <source>
        <dbReference type="EMBL" id="MFC5725008.1"/>
    </source>
</evidence>
<dbReference type="RefSeq" id="WP_390321740.1">
    <property type="nucleotide sequence ID" value="NZ_JBHSPB010000043.1"/>
</dbReference>
<comment type="caution">
    <text evidence="1">The sequence shown here is derived from an EMBL/GenBank/DDBJ whole genome shotgun (WGS) entry which is preliminary data.</text>
</comment>
<evidence type="ECO:0000313" key="2">
    <source>
        <dbReference type="Proteomes" id="UP001596083"/>
    </source>
</evidence>